<evidence type="ECO:0000313" key="1">
    <source>
        <dbReference type="EMBL" id="MFD1928320.1"/>
    </source>
</evidence>
<sequence length="435" mass="48898">MTRLTQHLIVISFDCLSALDLPKLEQLPNFQELFDKAAVCKQVKTIYPSVTYPCHTSIVTGNYPNRHGVVTNTMLQPNRESPDWYWQRHHIKGTTLYDEAKKAGMTTAAFLWPVTAKAKIDYHMPEIFANRPWHNQIAVSFMNGSKLYQLKLNRMFGHLRRGTAQPELDDFVTESTVYTIMNKKPNLMLIHLVDLDTQRHRYGFSSKEASDAIERHDARLGKILLALKESGMYEHSTIVALGDHSSLDHTKVIKMNVYLKESGLIILNNKGKVKEWKAICKSNDGSAYIYLKDPEDVQTKARLSALLYSLVANEDNGIEFVLTGEDAGGLGADSKAAFMLEARQGFYFTEHLDGESIDVISTKDVEEGKYTYASHGYSPEKESYSTVFIATGKGIKPNVEVQSMSLVDEGPTFARLLGVDLGDTDGRVIEEMLDN</sequence>
<dbReference type="PANTHER" id="PTHR10151">
    <property type="entry name" value="ECTONUCLEOTIDE PYROPHOSPHATASE/PHOSPHODIESTERASE"/>
    <property type="match status" value="1"/>
</dbReference>
<dbReference type="Proteomes" id="UP001597218">
    <property type="component" value="Unassembled WGS sequence"/>
</dbReference>
<dbReference type="InterPro" id="IPR002591">
    <property type="entry name" value="Phosphodiest/P_Trfase"/>
</dbReference>
<dbReference type="SUPFAM" id="SSF53649">
    <property type="entry name" value="Alkaline phosphatase-like"/>
    <property type="match status" value="1"/>
</dbReference>
<dbReference type="InterPro" id="IPR017850">
    <property type="entry name" value="Alkaline_phosphatase_core_sf"/>
</dbReference>
<dbReference type="Pfam" id="PF01663">
    <property type="entry name" value="Phosphodiest"/>
    <property type="match status" value="1"/>
</dbReference>
<dbReference type="Gene3D" id="3.40.720.10">
    <property type="entry name" value="Alkaline Phosphatase, subunit A"/>
    <property type="match status" value="1"/>
</dbReference>
<dbReference type="RefSeq" id="WP_381537579.1">
    <property type="nucleotide sequence ID" value="NZ_JBHUGI010000025.1"/>
</dbReference>
<comment type="caution">
    <text evidence="1">The sequence shown here is derived from an EMBL/GenBank/DDBJ whole genome shotgun (WGS) entry which is preliminary data.</text>
</comment>
<protein>
    <submittedName>
        <fullName evidence="1">Ectonucleotide pyrophosphatase/phosphodiesterase</fullName>
    </submittedName>
</protein>
<dbReference type="CDD" id="cd16018">
    <property type="entry name" value="Enpp"/>
    <property type="match status" value="1"/>
</dbReference>
<dbReference type="EMBL" id="JBHUGI010000025">
    <property type="protein sequence ID" value="MFD1928320.1"/>
    <property type="molecule type" value="Genomic_DNA"/>
</dbReference>
<name>A0ABW4SH33_9BACL</name>
<keyword evidence="2" id="KW-1185">Reference proteome</keyword>
<accession>A0ABW4SH33</accession>
<dbReference type="PANTHER" id="PTHR10151:SF120">
    <property type="entry name" value="BIS(5'-ADENOSYL)-TRIPHOSPHATASE"/>
    <property type="match status" value="1"/>
</dbReference>
<evidence type="ECO:0000313" key="2">
    <source>
        <dbReference type="Proteomes" id="UP001597218"/>
    </source>
</evidence>
<proteinExistence type="predicted"/>
<gene>
    <name evidence="1" type="ORF">ACFSFY_09630</name>
</gene>
<reference evidence="2" key="1">
    <citation type="journal article" date="2019" name="Int. J. Syst. Evol. Microbiol.">
        <title>The Global Catalogue of Microorganisms (GCM) 10K type strain sequencing project: providing services to taxonomists for standard genome sequencing and annotation.</title>
        <authorList>
            <consortium name="The Broad Institute Genomics Platform"/>
            <consortium name="The Broad Institute Genome Sequencing Center for Infectious Disease"/>
            <person name="Wu L."/>
            <person name="Ma J."/>
        </authorList>
    </citation>
    <scope>NUCLEOTIDE SEQUENCE [LARGE SCALE GENOMIC DNA]</scope>
    <source>
        <strain evidence="2">CGMCC 4.7177</strain>
    </source>
</reference>
<organism evidence="1 2">
    <name type="scientific">Sporosarcina siberiensis</name>
    <dbReference type="NCBI Taxonomy" id="1365606"/>
    <lineage>
        <taxon>Bacteria</taxon>
        <taxon>Bacillati</taxon>
        <taxon>Bacillota</taxon>
        <taxon>Bacilli</taxon>
        <taxon>Bacillales</taxon>
        <taxon>Caryophanaceae</taxon>
        <taxon>Sporosarcina</taxon>
    </lineage>
</organism>